<protein>
    <submittedName>
        <fullName evidence="2">DDE-domain-containing protein</fullName>
    </submittedName>
</protein>
<proteinExistence type="predicted"/>
<accession>A0A6A5R7I7</accession>
<gene>
    <name evidence="2" type="ORF">M421DRAFT_425596</name>
</gene>
<feature type="non-terminal residue" evidence="2">
    <location>
        <position position="1"/>
    </location>
</feature>
<organism evidence="2 3">
    <name type="scientific">Didymella exigua CBS 183.55</name>
    <dbReference type="NCBI Taxonomy" id="1150837"/>
    <lineage>
        <taxon>Eukaryota</taxon>
        <taxon>Fungi</taxon>
        <taxon>Dikarya</taxon>
        <taxon>Ascomycota</taxon>
        <taxon>Pezizomycotina</taxon>
        <taxon>Dothideomycetes</taxon>
        <taxon>Pleosporomycetidae</taxon>
        <taxon>Pleosporales</taxon>
        <taxon>Pleosporineae</taxon>
        <taxon>Didymellaceae</taxon>
        <taxon>Didymella</taxon>
    </lineage>
</organism>
<evidence type="ECO:0000259" key="1">
    <source>
        <dbReference type="Pfam" id="PF03184"/>
    </source>
</evidence>
<dbReference type="RefSeq" id="XP_033443965.1">
    <property type="nucleotide sequence ID" value="XM_033594125.1"/>
</dbReference>
<dbReference type="AlphaFoldDB" id="A0A6A5R7I7"/>
<evidence type="ECO:0000313" key="2">
    <source>
        <dbReference type="EMBL" id="KAF1923712.1"/>
    </source>
</evidence>
<dbReference type="Pfam" id="PF03184">
    <property type="entry name" value="DDE_1"/>
    <property type="match status" value="1"/>
</dbReference>
<dbReference type="EMBL" id="ML979002">
    <property type="protein sequence ID" value="KAF1923712.1"/>
    <property type="molecule type" value="Genomic_DNA"/>
</dbReference>
<reference evidence="2" key="1">
    <citation type="journal article" date="2020" name="Stud. Mycol.">
        <title>101 Dothideomycetes genomes: a test case for predicting lifestyles and emergence of pathogens.</title>
        <authorList>
            <person name="Haridas S."/>
            <person name="Albert R."/>
            <person name="Binder M."/>
            <person name="Bloem J."/>
            <person name="Labutti K."/>
            <person name="Salamov A."/>
            <person name="Andreopoulos B."/>
            <person name="Baker S."/>
            <person name="Barry K."/>
            <person name="Bills G."/>
            <person name="Bluhm B."/>
            <person name="Cannon C."/>
            <person name="Castanera R."/>
            <person name="Culley D."/>
            <person name="Daum C."/>
            <person name="Ezra D."/>
            <person name="Gonzalez J."/>
            <person name="Henrissat B."/>
            <person name="Kuo A."/>
            <person name="Liang C."/>
            <person name="Lipzen A."/>
            <person name="Lutzoni F."/>
            <person name="Magnuson J."/>
            <person name="Mondo S."/>
            <person name="Nolan M."/>
            <person name="Ohm R."/>
            <person name="Pangilinan J."/>
            <person name="Park H.-J."/>
            <person name="Ramirez L."/>
            <person name="Alfaro M."/>
            <person name="Sun H."/>
            <person name="Tritt A."/>
            <person name="Yoshinaga Y."/>
            <person name="Zwiers L.-H."/>
            <person name="Turgeon B."/>
            <person name="Goodwin S."/>
            <person name="Spatafora J."/>
            <person name="Crous P."/>
            <person name="Grigoriev I."/>
        </authorList>
    </citation>
    <scope>NUCLEOTIDE SEQUENCE</scope>
    <source>
        <strain evidence="2">CBS 183.55</strain>
    </source>
</reference>
<feature type="domain" description="DDE-1" evidence="1">
    <location>
        <begin position="57"/>
        <end position="127"/>
    </location>
</feature>
<keyword evidence="3" id="KW-1185">Reference proteome</keyword>
<dbReference type="Proteomes" id="UP000800082">
    <property type="component" value="Unassembled WGS sequence"/>
</dbReference>
<name>A0A6A5R7I7_9PLEO</name>
<dbReference type="InterPro" id="IPR004875">
    <property type="entry name" value="DDE_SF_endonuclease_dom"/>
</dbReference>
<dbReference type="OrthoDB" id="3762113at2759"/>
<dbReference type="GO" id="GO:0003676">
    <property type="term" value="F:nucleic acid binding"/>
    <property type="evidence" value="ECO:0007669"/>
    <property type="project" value="InterPro"/>
</dbReference>
<sequence length="128" mass="14715">AERFVTRSATLKMAFNQAKDRQRMLQEDLETISAWFKLVEDTKAKYSSVCAARSCTLPFIIYKGRVHISAWYEEADIPRNWKLSVSESGWTNNALGLEWLKHFDAHTKASQVGAYRLLILDGHKSHLN</sequence>
<evidence type="ECO:0000313" key="3">
    <source>
        <dbReference type="Proteomes" id="UP000800082"/>
    </source>
</evidence>
<dbReference type="GeneID" id="54351793"/>